<keyword evidence="3" id="KW-1185">Reference proteome</keyword>
<accession>A0AAD6ZD02</accession>
<feature type="compositionally biased region" description="Acidic residues" evidence="1">
    <location>
        <begin position="184"/>
        <end position="202"/>
    </location>
</feature>
<name>A0AAD6ZD02_9AGAR</name>
<feature type="region of interest" description="Disordered" evidence="1">
    <location>
        <begin position="462"/>
        <end position="490"/>
    </location>
</feature>
<feature type="region of interest" description="Disordered" evidence="1">
    <location>
        <begin position="110"/>
        <end position="137"/>
    </location>
</feature>
<gene>
    <name evidence="2" type="ORF">DFH08DRAFT_971523</name>
</gene>
<evidence type="ECO:0000313" key="3">
    <source>
        <dbReference type="Proteomes" id="UP001218218"/>
    </source>
</evidence>
<protein>
    <submittedName>
        <fullName evidence="2">Uncharacterized protein</fullName>
    </submittedName>
</protein>
<feature type="compositionally biased region" description="Basic and acidic residues" evidence="1">
    <location>
        <begin position="154"/>
        <end position="163"/>
    </location>
</feature>
<feature type="region of interest" description="Disordered" evidence="1">
    <location>
        <begin position="152"/>
        <end position="232"/>
    </location>
</feature>
<dbReference type="AlphaFoldDB" id="A0AAD6ZD02"/>
<dbReference type="EMBL" id="JARIHO010000059">
    <property type="protein sequence ID" value="KAJ7318045.1"/>
    <property type="molecule type" value="Genomic_DNA"/>
</dbReference>
<dbReference type="Proteomes" id="UP001218218">
    <property type="component" value="Unassembled WGS sequence"/>
</dbReference>
<feature type="compositionally biased region" description="Acidic residues" evidence="1">
    <location>
        <begin position="472"/>
        <end position="483"/>
    </location>
</feature>
<proteinExistence type="predicted"/>
<organism evidence="2 3">
    <name type="scientific">Mycena albidolilacea</name>
    <dbReference type="NCBI Taxonomy" id="1033008"/>
    <lineage>
        <taxon>Eukaryota</taxon>
        <taxon>Fungi</taxon>
        <taxon>Dikarya</taxon>
        <taxon>Basidiomycota</taxon>
        <taxon>Agaricomycotina</taxon>
        <taxon>Agaricomycetes</taxon>
        <taxon>Agaricomycetidae</taxon>
        <taxon>Agaricales</taxon>
        <taxon>Marasmiineae</taxon>
        <taxon>Mycenaceae</taxon>
        <taxon>Mycena</taxon>
    </lineage>
</organism>
<reference evidence="2" key="1">
    <citation type="submission" date="2023-03" db="EMBL/GenBank/DDBJ databases">
        <title>Massive genome expansion in bonnet fungi (Mycena s.s.) driven by repeated elements and novel gene families across ecological guilds.</title>
        <authorList>
            <consortium name="Lawrence Berkeley National Laboratory"/>
            <person name="Harder C.B."/>
            <person name="Miyauchi S."/>
            <person name="Viragh M."/>
            <person name="Kuo A."/>
            <person name="Thoen E."/>
            <person name="Andreopoulos B."/>
            <person name="Lu D."/>
            <person name="Skrede I."/>
            <person name="Drula E."/>
            <person name="Henrissat B."/>
            <person name="Morin E."/>
            <person name="Kohler A."/>
            <person name="Barry K."/>
            <person name="LaButti K."/>
            <person name="Morin E."/>
            <person name="Salamov A."/>
            <person name="Lipzen A."/>
            <person name="Mereny Z."/>
            <person name="Hegedus B."/>
            <person name="Baldrian P."/>
            <person name="Stursova M."/>
            <person name="Weitz H."/>
            <person name="Taylor A."/>
            <person name="Grigoriev I.V."/>
            <person name="Nagy L.G."/>
            <person name="Martin F."/>
            <person name="Kauserud H."/>
        </authorList>
    </citation>
    <scope>NUCLEOTIDE SEQUENCE</scope>
    <source>
        <strain evidence="2">CBHHK002</strain>
    </source>
</reference>
<feature type="compositionally biased region" description="Polar residues" evidence="1">
    <location>
        <begin position="122"/>
        <end position="131"/>
    </location>
</feature>
<evidence type="ECO:0000256" key="1">
    <source>
        <dbReference type="SAM" id="MobiDB-lite"/>
    </source>
</evidence>
<comment type="caution">
    <text evidence="2">The sequence shown here is derived from an EMBL/GenBank/DDBJ whole genome shotgun (WGS) entry which is preliminary data.</text>
</comment>
<sequence length="490" mass="53492">MVLQGELLPEDPAYASLLIPVWFSIPRSPHEDSLEEPYPVQGGIFANSPLRLSGSAGSRAGTYLLHYEPSTPPERSLTPILRPATPPAQLGPSAVGSASFDIHQLLSSARKDPPTLRKASAIATSPESPTEMQVDPPKMSSADAIAIAEAMDDLPPRLQDKKGRPMIKIKSSQKSVTPPASEAYNEEGEEEKEEEEEEEEDEAPLRPAKHRQTAPALPKSKTPGKGKGKGKAQVETLVLPDLSTTFPIPVWNTDGKSKKAELSPYVPPQPVPLMDTVSLAAETLASQRREPLVFDTGCSNCILHDHECDHGDLRSLCEHCEKGRLSHCSHNFSVVDHARATNHLEPYTRLSNERGNELITDLSAAQQLFHASARIAVASNRVSTWIRGVITNLGVYGLPRITEIPEALRPLWGQLLEDAEAELSVEYRAAIQRYPFISDPRRADLPSDEDLPTLIELLTCRAARAHQPTPPPEEESNWPDEGEAGPSGSK</sequence>
<evidence type="ECO:0000313" key="2">
    <source>
        <dbReference type="EMBL" id="KAJ7318045.1"/>
    </source>
</evidence>